<sequence>MDGAVDGEEDTAETTADLVAGARAGEEPAWRALVARYERLVLATARSHRLSSSDVADVAQLTWLRLAERLDTVRDPESLPGWLATTARRESLRLLAERRREMPCEPPLLDRAVPEGGPEEQLLSAAARKELWRAFADLPQRCQRVLWVLAFHPETSYAQLARELGVAESSIGPMRLRCLHALRRKLARTQR</sequence>
<dbReference type="SUPFAM" id="SSF88659">
    <property type="entry name" value="Sigma3 and sigma4 domains of RNA polymerase sigma factors"/>
    <property type="match status" value="1"/>
</dbReference>
<dbReference type="InterPro" id="IPR013324">
    <property type="entry name" value="RNA_pol_sigma_r3/r4-like"/>
</dbReference>
<keyword evidence="4" id="KW-0238">DNA-binding</keyword>
<dbReference type="InterPro" id="IPR014284">
    <property type="entry name" value="RNA_pol_sigma-70_dom"/>
</dbReference>
<gene>
    <name evidence="7" type="ORF">GCM10022247_23230</name>
</gene>
<accession>A0ABP7RTE9</accession>
<dbReference type="Gene3D" id="1.10.10.10">
    <property type="entry name" value="Winged helix-like DNA-binding domain superfamily/Winged helix DNA-binding domain"/>
    <property type="match status" value="1"/>
</dbReference>
<evidence type="ECO:0000259" key="6">
    <source>
        <dbReference type="Pfam" id="PF04542"/>
    </source>
</evidence>
<keyword evidence="3" id="KW-0731">Sigma factor</keyword>
<organism evidence="7 8">
    <name type="scientific">Allokutzneria multivorans</name>
    <dbReference type="NCBI Taxonomy" id="1142134"/>
    <lineage>
        <taxon>Bacteria</taxon>
        <taxon>Bacillati</taxon>
        <taxon>Actinomycetota</taxon>
        <taxon>Actinomycetes</taxon>
        <taxon>Pseudonocardiales</taxon>
        <taxon>Pseudonocardiaceae</taxon>
        <taxon>Allokutzneria</taxon>
    </lineage>
</organism>
<dbReference type="Gene3D" id="1.10.1740.10">
    <property type="match status" value="1"/>
</dbReference>
<keyword evidence="2" id="KW-0805">Transcription regulation</keyword>
<dbReference type="PANTHER" id="PTHR43133:SF8">
    <property type="entry name" value="RNA POLYMERASE SIGMA FACTOR HI_1459-RELATED"/>
    <property type="match status" value="1"/>
</dbReference>
<evidence type="ECO:0000256" key="3">
    <source>
        <dbReference type="ARBA" id="ARBA00023082"/>
    </source>
</evidence>
<comment type="similarity">
    <text evidence="1">Belongs to the sigma-70 factor family. ECF subfamily.</text>
</comment>
<dbReference type="InterPro" id="IPR036388">
    <property type="entry name" value="WH-like_DNA-bd_sf"/>
</dbReference>
<reference evidence="8" key="1">
    <citation type="journal article" date="2019" name="Int. J. Syst. Evol. Microbiol.">
        <title>The Global Catalogue of Microorganisms (GCM) 10K type strain sequencing project: providing services to taxonomists for standard genome sequencing and annotation.</title>
        <authorList>
            <consortium name="The Broad Institute Genomics Platform"/>
            <consortium name="The Broad Institute Genome Sequencing Center for Infectious Disease"/>
            <person name="Wu L."/>
            <person name="Ma J."/>
        </authorList>
    </citation>
    <scope>NUCLEOTIDE SEQUENCE [LARGE SCALE GENOMIC DNA]</scope>
    <source>
        <strain evidence="8">JCM 17342</strain>
    </source>
</reference>
<evidence type="ECO:0000256" key="1">
    <source>
        <dbReference type="ARBA" id="ARBA00010641"/>
    </source>
</evidence>
<dbReference type="PANTHER" id="PTHR43133">
    <property type="entry name" value="RNA POLYMERASE ECF-TYPE SIGMA FACTO"/>
    <property type="match status" value="1"/>
</dbReference>
<feature type="domain" description="RNA polymerase sigma-70 region 2" evidence="6">
    <location>
        <begin position="33"/>
        <end position="100"/>
    </location>
</feature>
<evidence type="ECO:0000313" key="8">
    <source>
        <dbReference type="Proteomes" id="UP001501747"/>
    </source>
</evidence>
<dbReference type="InterPro" id="IPR007627">
    <property type="entry name" value="RNA_pol_sigma70_r2"/>
</dbReference>
<keyword evidence="5" id="KW-0804">Transcription</keyword>
<evidence type="ECO:0000256" key="5">
    <source>
        <dbReference type="ARBA" id="ARBA00023163"/>
    </source>
</evidence>
<evidence type="ECO:0000313" key="7">
    <source>
        <dbReference type="EMBL" id="GAA4001876.1"/>
    </source>
</evidence>
<dbReference type="InterPro" id="IPR039425">
    <property type="entry name" value="RNA_pol_sigma-70-like"/>
</dbReference>
<evidence type="ECO:0000256" key="2">
    <source>
        <dbReference type="ARBA" id="ARBA00023015"/>
    </source>
</evidence>
<protein>
    <submittedName>
        <fullName evidence="7">Sigma-70 family RNA polymerase sigma factor</fullName>
    </submittedName>
</protein>
<name>A0ABP7RTE9_9PSEU</name>
<dbReference type="Proteomes" id="UP001501747">
    <property type="component" value="Unassembled WGS sequence"/>
</dbReference>
<dbReference type="EMBL" id="BAABAL010000006">
    <property type="protein sequence ID" value="GAA4001876.1"/>
    <property type="molecule type" value="Genomic_DNA"/>
</dbReference>
<evidence type="ECO:0000256" key="4">
    <source>
        <dbReference type="ARBA" id="ARBA00023125"/>
    </source>
</evidence>
<proteinExistence type="inferred from homology"/>
<dbReference type="Pfam" id="PF04542">
    <property type="entry name" value="Sigma70_r2"/>
    <property type="match status" value="1"/>
</dbReference>
<dbReference type="SUPFAM" id="SSF88946">
    <property type="entry name" value="Sigma2 domain of RNA polymerase sigma factors"/>
    <property type="match status" value="1"/>
</dbReference>
<dbReference type="NCBIfam" id="TIGR02937">
    <property type="entry name" value="sigma70-ECF"/>
    <property type="match status" value="1"/>
</dbReference>
<comment type="caution">
    <text evidence="7">The sequence shown here is derived from an EMBL/GenBank/DDBJ whole genome shotgun (WGS) entry which is preliminary data.</text>
</comment>
<dbReference type="InterPro" id="IPR013325">
    <property type="entry name" value="RNA_pol_sigma_r2"/>
</dbReference>
<dbReference type="RefSeq" id="WP_344873657.1">
    <property type="nucleotide sequence ID" value="NZ_BAABAL010000006.1"/>
</dbReference>
<keyword evidence="8" id="KW-1185">Reference proteome</keyword>